<dbReference type="InterPro" id="IPR050330">
    <property type="entry name" value="Bact_OuterMem_StrucFunc"/>
</dbReference>
<dbReference type="PANTHER" id="PTHR30329">
    <property type="entry name" value="STATOR ELEMENT OF FLAGELLAR MOTOR COMPLEX"/>
    <property type="match status" value="1"/>
</dbReference>
<gene>
    <name evidence="6" type="ORF">J2I46_07095</name>
</gene>
<dbReference type="Pfam" id="PF00691">
    <property type="entry name" value="OmpA"/>
    <property type="match status" value="1"/>
</dbReference>
<dbReference type="InterPro" id="IPR006664">
    <property type="entry name" value="OMP_bac"/>
</dbReference>
<dbReference type="InterPro" id="IPR006665">
    <property type="entry name" value="OmpA-like"/>
</dbReference>
<dbReference type="CDD" id="cd07185">
    <property type="entry name" value="OmpA_C-like"/>
    <property type="match status" value="1"/>
</dbReference>
<dbReference type="RefSeq" id="WP_207328316.1">
    <property type="nucleotide sequence ID" value="NZ_JAFMYW010000002.1"/>
</dbReference>
<dbReference type="InterPro" id="IPR036737">
    <property type="entry name" value="OmpA-like_sf"/>
</dbReference>
<keyword evidence="3" id="KW-0998">Cell outer membrane</keyword>
<evidence type="ECO:0000256" key="2">
    <source>
        <dbReference type="ARBA" id="ARBA00023136"/>
    </source>
</evidence>
<accession>A0ABS3JEA5</accession>
<dbReference type="PROSITE" id="PS51123">
    <property type="entry name" value="OMPA_2"/>
    <property type="match status" value="1"/>
</dbReference>
<dbReference type="PANTHER" id="PTHR30329:SF21">
    <property type="entry name" value="LIPOPROTEIN YIAD-RELATED"/>
    <property type="match status" value="1"/>
</dbReference>
<evidence type="ECO:0000313" key="7">
    <source>
        <dbReference type="Proteomes" id="UP000664628"/>
    </source>
</evidence>
<evidence type="ECO:0000313" key="6">
    <source>
        <dbReference type="EMBL" id="MBO0948336.1"/>
    </source>
</evidence>
<dbReference type="EMBL" id="JAFMYW010000002">
    <property type="protein sequence ID" value="MBO0948336.1"/>
    <property type="molecule type" value="Genomic_DNA"/>
</dbReference>
<name>A0ABS3JEA5_9BACT</name>
<dbReference type="PRINTS" id="PR01021">
    <property type="entry name" value="OMPADOMAIN"/>
</dbReference>
<protein>
    <submittedName>
        <fullName evidence="6">OmpA family protein</fullName>
    </submittedName>
</protein>
<dbReference type="Gene3D" id="3.30.1330.60">
    <property type="entry name" value="OmpA-like domain"/>
    <property type="match status" value="1"/>
</dbReference>
<comment type="subcellular location">
    <subcellularLocation>
        <location evidence="1">Cell outer membrane</location>
    </subcellularLocation>
</comment>
<organism evidence="6 7">
    <name type="scientific">Fibrella forsythiae</name>
    <dbReference type="NCBI Taxonomy" id="2817061"/>
    <lineage>
        <taxon>Bacteria</taxon>
        <taxon>Pseudomonadati</taxon>
        <taxon>Bacteroidota</taxon>
        <taxon>Cytophagia</taxon>
        <taxon>Cytophagales</taxon>
        <taxon>Spirosomataceae</taxon>
        <taxon>Fibrella</taxon>
    </lineage>
</organism>
<comment type="caution">
    <text evidence="6">The sequence shown here is derived from an EMBL/GenBank/DDBJ whole genome shotgun (WGS) entry which is preliminary data.</text>
</comment>
<evidence type="ECO:0000256" key="4">
    <source>
        <dbReference type="PROSITE-ProRule" id="PRU00473"/>
    </source>
</evidence>
<evidence type="ECO:0000256" key="1">
    <source>
        <dbReference type="ARBA" id="ARBA00004442"/>
    </source>
</evidence>
<proteinExistence type="predicted"/>
<evidence type="ECO:0000256" key="3">
    <source>
        <dbReference type="ARBA" id="ARBA00023237"/>
    </source>
</evidence>
<dbReference type="SUPFAM" id="SSF103088">
    <property type="entry name" value="OmpA-like"/>
    <property type="match status" value="1"/>
</dbReference>
<sequence length="352" mass="38929">MLTYIIASLFCLRSLFLHDPAELHNLQLVKIQGSCLNAVTKARLKSSAFALYKQSKVKVGESDATGRFNLVVPVLTETIVFESEGFRQAVIPVKFNQGISDNARFRLTVEMGAPNWQAVAIVNQLCLNFDVPADLEINYKVVPIDGKESGISLTMKPEWNQKQPLTNLNIDTVKPGKTYLVTATSAGGELLFTNTVKINPGSNFLAVIVKKPDPVQVVTSSAAVATVVVAAPVPKERPAKFFSPTTVYFDQSSYDLRDAAKMMLDSVSTILIQRPTIRLNVTGYTENIGRRDLNVILSEFRARTVANYLKQKGVRPDQLFLTGRGPDSLATSDDPESNRLRNRRVVIQFLPR</sequence>
<evidence type="ECO:0000259" key="5">
    <source>
        <dbReference type="PROSITE" id="PS51123"/>
    </source>
</evidence>
<keyword evidence="2 4" id="KW-0472">Membrane</keyword>
<dbReference type="Proteomes" id="UP000664628">
    <property type="component" value="Unassembled WGS sequence"/>
</dbReference>
<feature type="domain" description="OmpA-like" evidence="5">
    <location>
        <begin position="236"/>
        <end position="352"/>
    </location>
</feature>
<reference evidence="6 7" key="1">
    <citation type="submission" date="2021-03" db="EMBL/GenBank/DDBJ databases">
        <title>Fibrella sp. HMF5405 genome sequencing and assembly.</title>
        <authorList>
            <person name="Kang H."/>
            <person name="Kim H."/>
            <person name="Bae S."/>
            <person name="Joh K."/>
        </authorList>
    </citation>
    <scope>NUCLEOTIDE SEQUENCE [LARGE SCALE GENOMIC DNA]</scope>
    <source>
        <strain evidence="6 7">HMF5405</strain>
    </source>
</reference>
<keyword evidence="7" id="KW-1185">Reference proteome</keyword>